<name>B5LW94_9PHYC</name>
<dbReference type="GeneID" id="6804788"/>
<organism evidence="1 2">
    <name type="scientific">Feldmannia species virus</name>
    <dbReference type="NCBI Taxonomy" id="39420"/>
    <lineage>
        <taxon>Viruses</taxon>
        <taxon>Varidnaviria</taxon>
        <taxon>Bamfordvirae</taxon>
        <taxon>Nucleocytoviricota</taxon>
        <taxon>Megaviricetes</taxon>
        <taxon>Algavirales</taxon>
        <taxon>Phycodnaviridae</taxon>
        <taxon>Phaeovirus</taxon>
        <taxon>Phaeovirus feldmanniae</taxon>
    </lineage>
</organism>
<protein>
    <submittedName>
        <fullName evidence="1">Uncharacterized protein</fullName>
    </submittedName>
</protein>
<keyword evidence="2" id="KW-1185">Reference proteome</keyword>
<evidence type="ECO:0000313" key="1">
    <source>
        <dbReference type="EMBL" id="ACH46757.1"/>
    </source>
</evidence>
<dbReference type="Proteomes" id="UP000204092">
    <property type="component" value="Segment"/>
</dbReference>
<evidence type="ECO:0000313" key="2">
    <source>
        <dbReference type="Proteomes" id="UP000204092"/>
    </source>
</evidence>
<sequence length="393" mass="44680">MFVQNRPQIDPHVSHYHPPPHFNMDSIIVDRGTGQIGASSLVKLIVPSVSDSTVWRIIEKTLQHSAVPKRHLRKARMLTFDEAVYVVDHVRFYRSSEWRAAHAETFKSSLRLHVEANTSPLTSDGGAGSAPQTKASVVRNCLKSINIDGRIRVDEDTCLVSLIDVVKIICPDMCGDYAKITLGRLIKKMRWLSNRVKLTKINGRGHVTPMSDVRTIVKLIWLLPGQASRELRRTAAESMCRIIGGDLRLQATINKNYLEWTSAPELEKVRQDLIAPLEHFELYKKRSGHEAVIRDKLAESLGGKTEVRTPCGRIDVLTSTEVIEVKHYRMFLHGYGQVMGYGEYHPLLKKRLHLFALIEDVRSDRKIEDLDRKIEMAEKMCVTSNIEVTFELV</sequence>
<reference evidence="1 2" key="1">
    <citation type="journal article" date="2009" name="Virology">
        <title>Genomic analysis of the smallest giant virus--Feldmannia sp. virus 158.</title>
        <authorList>
            <person name="Schroeder D.C."/>
            <person name="Park Y."/>
            <person name="Yoon H.M."/>
            <person name="Lee Y.S."/>
            <person name="Kang S.W."/>
            <person name="Meints R.H."/>
            <person name="Ivey R.G."/>
            <person name="Choi T.J."/>
        </authorList>
    </citation>
    <scope>NUCLEOTIDE SEQUENCE [LARGE SCALE GENOMIC DNA]</scope>
    <source>
        <strain evidence="1">FsV-158</strain>
    </source>
</reference>
<dbReference type="KEGG" id="vg:6804788"/>
<accession>B5LW94</accession>
<dbReference type="OrthoDB" id="31017at10239"/>
<dbReference type="EMBL" id="EU916176">
    <property type="protein sequence ID" value="ACH46757.1"/>
    <property type="molecule type" value="Genomic_DNA"/>
</dbReference>
<proteinExistence type="predicted"/>
<dbReference type="RefSeq" id="YP_002154627.1">
    <property type="nucleotide sequence ID" value="NC_011183.1"/>
</dbReference>